<evidence type="ECO:0000256" key="10">
    <source>
        <dbReference type="SAM" id="Phobius"/>
    </source>
</evidence>
<comment type="caution">
    <text evidence="12">The sequence shown here is derived from an EMBL/GenBank/DDBJ whole genome shotgun (WGS) entry which is preliminary data.</text>
</comment>
<dbReference type="GO" id="GO:0005524">
    <property type="term" value="F:ATP binding"/>
    <property type="evidence" value="ECO:0007669"/>
    <property type="project" value="UniProtKB-KW"/>
</dbReference>
<dbReference type="CDD" id="cd16917">
    <property type="entry name" value="HATPase_UhpB-NarQ-NarX-like"/>
    <property type="match status" value="1"/>
</dbReference>
<feature type="transmembrane region" description="Helical" evidence="10">
    <location>
        <begin position="133"/>
        <end position="156"/>
    </location>
</feature>
<dbReference type="GO" id="GO:0000155">
    <property type="term" value="F:phosphorelay sensor kinase activity"/>
    <property type="evidence" value="ECO:0007669"/>
    <property type="project" value="InterPro"/>
</dbReference>
<dbReference type="Pfam" id="PF02518">
    <property type="entry name" value="HATPase_c"/>
    <property type="match status" value="1"/>
</dbReference>
<dbReference type="OrthoDB" id="3576042at2"/>
<evidence type="ECO:0000313" key="13">
    <source>
        <dbReference type="Proteomes" id="UP000295560"/>
    </source>
</evidence>
<evidence type="ECO:0000256" key="5">
    <source>
        <dbReference type="ARBA" id="ARBA00022741"/>
    </source>
</evidence>
<keyword evidence="10" id="KW-1133">Transmembrane helix</keyword>
<dbReference type="Pfam" id="PF07730">
    <property type="entry name" value="HisKA_3"/>
    <property type="match status" value="1"/>
</dbReference>
<comment type="catalytic activity">
    <reaction evidence="1">
        <text>ATP + protein L-histidine = ADP + protein N-phospho-L-histidine.</text>
        <dbReference type="EC" id="2.7.13.3"/>
    </reaction>
</comment>
<dbReference type="RefSeq" id="WP_132431797.1">
    <property type="nucleotide sequence ID" value="NZ_SMFZ01000002.1"/>
</dbReference>
<dbReference type="InterPro" id="IPR011712">
    <property type="entry name" value="Sig_transdc_His_kin_sub3_dim/P"/>
</dbReference>
<feature type="transmembrane region" description="Helical" evidence="10">
    <location>
        <begin position="106"/>
        <end position="127"/>
    </location>
</feature>
<keyword evidence="8" id="KW-0902">Two-component regulatory system</keyword>
<feature type="transmembrane region" description="Helical" evidence="10">
    <location>
        <begin position="379"/>
        <end position="397"/>
    </location>
</feature>
<evidence type="ECO:0000256" key="3">
    <source>
        <dbReference type="ARBA" id="ARBA00022553"/>
    </source>
</evidence>
<dbReference type="GO" id="GO:0046983">
    <property type="term" value="F:protein dimerization activity"/>
    <property type="evidence" value="ECO:0007669"/>
    <property type="project" value="InterPro"/>
</dbReference>
<dbReference type="InterPro" id="IPR036890">
    <property type="entry name" value="HATPase_C_sf"/>
</dbReference>
<dbReference type="SMART" id="SM00387">
    <property type="entry name" value="HATPase_c"/>
    <property type="match status" value="1"/>
</dbReference>
<evidence type="ECO:0000256" key="6">
    <source>
        <dbReference type="ARBA" id="ARBA00022777"/>
    </source>
</evidence>
<evidence type="ECO:0000256" key="7">
    <source>
        <dbReference type="ARBA" id="ARBA00022840"/>
    </source>
</evidence>
<keyword evidence="9" id="KW-0175">Coiled coil</keyword>
<feature type="transmembrane region" description="Helical" evidence="10">
    <location>
        <begin position="272"/>
        <end position="292"/>
    </location>
</feature>
<feature type="coiled-coil region" evidence="9">
    <location>
        <begin position="428"/>
        <end position="455"/>
    </location>
</feature>
<keyword evidence="10" id="KW-0812">Transmembrane</keyword>
<keyword evidence="13" id="KW-1185">Reference proteome</keyword>
<feature type="domain" description="Histidine kinase/HSP90-like ATPase" evidence="11">
    <location>
        <begin position="555"/>
        <end position="648"/>
    </location>
</feature>
<dbReference type="PANTHER" id="PTHR24421">
    <property type="entry name" value="NITRATE/NITRITE SENSOR PROTEIN NARX-RELATED"/>
    <property type="match status" value="1"/>
</dbReference>
<dbReference type="Gene3D" id="3.30.565.10">
    <property type="entry name" value="Histidine kinase-like ATPase, C-terminal domain"/>
    <property type="match status" value="1"/>
</dbReference>
<organism evidence="12 13">
    <name type="scientific">Pseudonocardia endophytica</name>
    <dbReference type="NCBI Taxonomy" id="401976"/>
    <lineage>
        <taxon>Bacteria</taxon>
        <taxon>Bacillati</taxon>
        <taxon>Actinomycetota</taxon>
        <taxon>Actinomycetes</taxon>
        <taxon>Pseudonocardiales</taxon>
        <taxon>Pseudonocardiaceae</taxon>
        <taxon>Pseudonocardia</taxon>
    </lineage>
</organism>
<reference evidence="12 13" key="1">
    <citation type="submission" date="2019-03" db="EMBL/GenBank/DDBJ databases">
        <title>Sequencing the genomes of 1000 actinobacteria strains.</title>
        <authorList>
            <person name="Klenk H.-P."/>
        </authorList>
    </citation>
    <scope>NUCLEOTIDE SEQUENCE [LARGE SCALE GENOMIC DNA]</scope>
    <source>
        <strain evidence="12 13">DSM 44969</strain>
    </source>
</reference>
<dbReference type="InterPro" id="IPR050482">
    <property type="entry name" value="Sensor_HK_TwoCompSys"/>
</dbReference>
<keyword evidence="6 12" id="KW-0418">Kinase</keyword>
<evidence type="ECO:0000256" key="9">
    <source>
        <dbReference type="SAM" id="Coils"/>
    </source>
</evidence>
<dbReference type="AlphaFoldDB" id="A0A4R1HPX3"/>
<feature type="transmembrane region" description="Helical" evidence="10">
    <location>
        <begin position="312"/>
        <end position="331"/>
    </location>
</feature>
<dbReference type="Proteomes" id="UP000295560">
    <property type="component" value="Unassembled WGS sequence"/>
</dbReference>
<evidence type="ECO:0000256" key="4">
    <source>
        <dbReference type="ARBA" id="ARBA00022679"/>
    </source>
</evidence>
<evidence type="ECO:0000256" key="8">
    <source>
        <dbReference type="ARBA" id="ARBA00023012"/>
    </source>
</evidence>
<sequence length="678" mass="70243">MAENRSAEDGPTPRTTDLVLIALLLVYTVASLLLAGLPAGSNAGGIAVTLVTLAAVPLRRTRPRAALLVLAVPDAVGYALQWPAQALLWAVVAFALVRGPVKAGRLLAPAVLAVGAVSGAGVGLGAGEVAFGIGYGVSIAFQIGLYTLVGALLGLVSRSVRAREETRRRSEERARTAAVLAVQRTRIADELGSGVLDGLRRLVARTSTPDRDRTDVGAEEVAGLERDARDVLTRMRRTLAALRERDPAASVASPDLPDDGPRTGWRAWLPTGSGLGLSAAIGLVVLGVGALPLRPIGVPYIDRSMALLDIPWSTPAAVASLAVQVLAVAWWRSAPTTAFAVATVAAIVTGSFGGSNAIVETSWMFLVYALAVGAPPRRSGVVAAVGTLAVLGAYLSVPVMRAEIGADAAGIAVAYLVVPFLWFAGVRRRAHRLHAEQLRRERHEAERHEALEEERLQVARELHDVVAHHVSAIAVQAGAARITSDPEARREAWEHIAASGARIAEALPELESLTPDPGGVALTVDGVEELVAPVRAAGVPVTCEVRGDPGPAAGDPELFAQRILTEALTNVVRHAGASATRVLVEHGADAVTVQVADTGPASGHRAYRHGSGLGTAGMRERARMLGGTVEAGPVDGGWRVHALLPRPGVAASGLLLREDEGAVSISSATTTRPAPGAA</sequence>
<evidence type="ECO:0000259" key="11">
    <source>
        <dbReference type="SMART" id="SM00387"/>
    </source>
</evidence>
<dbReference type="InterPro" id="IPR003594">
    <property type="entry name" value="HATPase_dom"/>
</dbReference>
<protein>
    <recommendedName>
        <fullName evidence="2">histidine kinase</fullName>
        <ecNumber evidence="2">2.7.13.3</ecNumber>
    </recommendedName>
</protein>
<keyword evidence="4" id="KW-0808">Transferase</keyword>
<gene>
    <name evidence="12" type="ORF">EV378_6743</name>
</gene>
<proteinExistence type="predicted"/>
<evidence type="ECO:0000256" key="1">
    <source>
        <dbReference type="ARBA" id="ARBA00000085"/>
    </source>
</evidence>
<feature type="transmembrane region" description="Helical" evidence="10">
    <location>
        <begin position="42"/>
        <end position="58"/>
    </location>
</feature>
<dbReference type="PANTHER" id="PTHR24421:SF10">
    <property type="entry name" value="NITRATE_NITRITE SENSOR PROTEIN NARQ"/>
    <property type="match status" value="1"/>
</dbReference>
<feature type="transmembrane region" description="Helical" evidence="10">
    <location>
        <begin position="78"/>
        <end position="97"/>
    </location>
</feature>
<dbReference type="EC" id="2.7.13.3" evidence="2"/>
<dbReference type="Gene3D" id="1.20.5.1930">
    <property type="match status" value="1"/>
</dbReference>
<dbReference type="GO" id="GO:0016020">
    <property type="term" value="C:membrane"/>
    <property type="evidence" value="ECO:0007669"/>
    <property type="project" value="InterPro"/>
</dbReference>
<feature type="transmembrane region" description="Helical" evidence="10">
    <location>
        <begin position="18"/>
        <end position="35"/>
    </location>
</feature>
<evidence type="ECO:0000313" key="12">
    <source>
        <dbReference type="EMBL" id="TCK22735.1"/>
    </source>
</evidence>
<evidence type="ECO:0000256" key="2">
    <source>
        <dbReference type="ARBA" id="ARBA00012438"/>
    </source>
</evidence>
<dbReference type="EMBL" id="SMFZ01000002">
    <property type="protein sequence ID" value="TCK22735.1"/>
    <property type="molecule type" value="Genomic_DNA"/>
</dbReference>
<name>A0A4R1HPX3_PSEEN</name>
<keyword evidence="7" id="KW-0067">ATP-binding</keyword>
<dbReference type="SUPFAM" id="SSF55874">
    <property type="entry name" value="ATPase domain of HSP90 chaperone/DNA topoisomerase II/histidine kinase"/>
    <property type="match status" value="1"/>
</dbReference>
<accession>A0A4R1HPX3</accession>
<keyword evidence="10" id="KW-0472">Membrane</keyword>
<keyword evidence="3" id="KW-0597">Phosphoprotein</keyword>
<feature type="transmembrane region" description="Helical" evidence="10">
    <location>
        <begin position="404"/>
        <end position="424"/>
    </location>
</feature>
<feature type="transmembrane region" description="Helical" evidence="10">
    <location>
        <begin position="338"/>
        <end position="359"/>
    </location>
</feature>
<keyword evidence="5" id="KW-0547">Nucleotide-binding</keyword>